<sequence length="426" mass="48759">MISERTKAILLLTAYFSKDTDSFNKPLSLLEWNRMARWLLSEDLKPEDLLTINLNLILRNWTDKTIEKDRIISLLDRKMALAIKLEKWSKAGIWIINRSDKYYPENFKIKLKDRVPPILFGIGNIKLLNKKYIGIVGSRNISIEDIDNTKNVVKQIIHQGYGVVSGGAKGIDEHSMLNALSLNGYSVGIVADSLLKKSSLKIYRENIISNKLVLVSPYNPEAGFNVGNAMGRNKLIYVLSNTTIVIKSDTKGGTWEGSKENISNNWVPTWVVNCLDKNQNRGNEEIVKLGAKWLPDNLKINIHELITNSYKELASMKQGDLFSNNLENNDVLQNTKVIKNPPPIGEVKQIIIPLKDASFFELFVYKLNATFETNEITKDEILKHFFLTPKQIDEWLKIGIEQKFLLKKTKPIRYVINRKRSLVFKI</sequence>
<dbReference type="OrthoDB" id="9785707at2"/>
<evidence type="ECO:0000259" key="2">
    <source>
        <dbReference type="Pfam" id="PF02481"/>
    </source>
</evidence>
<dbReference type="Pfam" id="PF02481">
    <property type="entry name" value="DNA_processg_A"/>
    <property type="match status" value="1"/>
</dbReference>
<reference evidence="3 4" key="1">
    <citation type="submission" date="2021-01" db="EMBL/GenBank/DDBJ databases">
        <title>FDA dAtabase for Regulatory Grade micrObial Sequences (FDA-ARGOS): Supporting development and validation of Infectious Disease Dx tests.</title>
        <authorList>
            <person name="Sproer C."/>
            <person name="Gronow S."/>
            <person name="Severitt S."/>
            <person name="Schroder I."/>
            <person name="Tallon L."/>
            <person name="Sadzewicz L."/>
            <person name="Zhao X."/>
            <person name="Boylan J."/>
            <person name="Ott S."/>
            <person name="Bowen H."/>
            <person name="Vavikolanu K."/>
            <person name="Mehta A."/>
            <person name="Aluvathingal J."/>
            <person name="Nadendla S."/>
            <person name="Lowell S."/>
            <person name="Myers T."/>
            <person name="Yan Y."/>
            <person name="Sichtig H."/>
        </authorList>
    </citation>
    <scope>NUCLEOTIDE SEQUENCE [LARGE SCALE GENOMIC DNA]</scope>
    <source>
        <strain evidence="3 4">FDAARGOS_1131</strain>
    </source>
</reference>
<dbReference type="Gene3D" id="3.40.50.450">
    <property type="match status" value="1"/>
</dbReference>
<evidence type="ECO:0000313" key="3">
    <source>
        <dbReference type="EMBL" id="QQU01781.1"/>
    </source>
</evidence>
<evidence type="ECO:0000313" key="4">
    <source>
        <dbReference type="Proteomes" id="UP000596202"/>
    </source>
</evidence>
<dbReference type="EMBL" id="CP068108">
    <property type="protein sequence ID" value="QQU01781.1"/>
    <property type="molecule type" value="Genomic_DNA"/>
</dbReference>
<dbReference type="InterPro" id="IPR057666">
    <property type="entry name" value="DrpA_SLOG"/>
</dbReference>
<dbReference type="SUPFAM" id="SSF102405">
    <property type="entry name" value="MCP/YpsA-like"/>
    <property type="match status" value="1"/>
</dbReference>
<evidence type="ECO:0000256" key="1">
    <source>
        <dbReference type="ARBA" id="ARBA00006525"/>
    </source>
</evidence>
<proteinExistence type="inferred from homology"/>
<dbReference type="AlphaFoldDB" id="A0A9Q6Z5S7"/>
<accession>A0A9Q6Z5S7</accession>
<dbReference type="PANTHER" id="PTHR43022">
    <property type="entry name" value="PROTEIN SMF"/>
    <property type="match status" value="1"/>
</dbReference>
<dbReference type="InterPro" id="IPR003488">
    <property type="entry name" value="DprA"/>
</dbReference>
<name>A0A9Q6Z5S7_MYROD</name>
<dbReference type="PANTHER" id="PTHR43022:SF1">
    <property type="entry name" value="PROTEIN SMF"/>
    <property type="match status" value="1"/>
</dbReference>
<dbReference type="GO" id="GO:0009294">
    <property type="term" value="P:DNA-mediated transformation"/>
    <property type="evidence" value="ECO:0007669"/>
    <property type="project" value="InterPro"/>
</dbReference>
<protein>
    <submittedName>
        <fullName evidence="3">DNA-protecting protein DprA</fullName>
    </submittedName>
</protein>
<comment type="similarity">
    <text evidence="1">Belongs to the DprA/Smf family.</text>
</comment>
<gene>
    <name evidence="3" type="ORF">I6I88_08585</name>
</gene>
<dbReference type="Proteomes" id="UP000596202">
    <property type="component" value="Chromosome"/>
</dbReference>
<dbReference type="RefSeq" id="WP_002992504.1">
    <property type="nucleotide sequence ID" value="NZ_CP068108.1"/>
</dbReference>
<dbReference type="GeneID" id="93527710"/>
<feature type="domain" description="Smf/DprA SLOG" evidence="2">
    <location>
        <begin position="95"/>
        <end position="295"/>
    </location>
</feature>
<organism evidence="3 4">
    <name type="scientific">Myroides odoratus</name>
    <name type="common">Flavobacterium odoratum</name>
    <dbReference type="NCBI Taxonomy" id="256"/>
    <lineage>
        <taxon>Bacteria</taxon>
        <taxon>Pseudomonadati</taxon>
        <taxon>Bacteroidota</taxon>
        <taxon>Flavobacteriia</taxon>
        <taxon>Flavobacteriales</taxon>
        <taxon>Flavobacteriaceae</taxon>
        <taxon>Myroides</taxon>
    </lineage>
</organism>